<gene>
    <name evidence="2" type="ORF">EDEG_03480</name>
</gene>
<dbReference type="EMBL" id="AFBI03000091">
    <property type="protein sequence ID" value="EJW02078.1"/>
    <property type="molecule type" value="Genomic_DNA"/>
</dbReference>
<reference evidence="3" key="2">
    <citation type="submission" date="2015-07" db="EMBL/GenBank/DDBJ databases">
        <title>Contrasting host-pathogen interactions and genome evolution in two generalist and specialist microsporidian pathogens of mosquitoes.</title>
        <authorList>
            <consortium name="The Broad Institute Genomics Platform"/>
            <consortium name="The Broad Institute Genome Sequencing Center for Infectious Disease"/>
            <person name="Cuomo C.A."/>
            <person name="Sanscrainte N.D."/>
            <person name="Goldberg J.M."/>
            <person name="Heiman D."/>
            <person name="Young S."/>
            <person name="Zeng Q."/>
            <person name="Becnel J.J."/>
            <person name="Birren B.W."/>
        </authorList>
    </citation>
    <scope>NUCLEOTIDE SEQUENCE [LARGE SCALE GENOMIC DNA]</scope>
    <source>
        <strain evidence="3">USNM 41457</strain>
    </source>
</reference>
<keyword evidence="1" id="KW-1133">Transmembrane helix</keyword>
<feature type="transmembrane region" description="Helical" evidence="1">
    <location>
        <begin position="73"/>
        <end position="92"/>
    </location>
</feature>
<accession>J8ZQX7</accession>
<dbReference type="HOGENOM" id="CLU_2183903_0_0_1"/>
<evidence type="ECO:0000313" key="3">
    <source>
        <dbReference type="Proteomes" id="UP000003163"/>
    </source>
</evidence>
<dbReference type="InParanoid" id="J8ZQX7"/>
<protein>
    <submittedName>
        <fullName evidence="2">Uncharacterized protein</fullName>
    </submittedName>
</protein>
<feature type="transmembrane region" description="Helical" evidence="1">
    <location>
        <begin position="41"/>
        <end position="67"/>
    </location>
</feature>
<comment type="caution">
    <text evidence="2">The sequence shown here is derived from an EMBL/GenBank/DDBJ whole genome shotgun (WGS) entry which is preliminary data.</text>
</comment>
<proteinExistence type="predicted"/>
<dbReference type="VEuPathDB" id="MicrosporidiaDB:EDEG_03480"/>
<evidence type="ECO:0000313" key="2">
    <source>
        <dbReference type="EMBL" id="EJW02078.1"/>
    </source>
</evidence>
<keyword evidence="1" id="KW-0812">Transmembrane</keyword>
<reference evidence="2 3" key="1">
    <citation type="submission" date="2011-08" db="EMBL/GenBank/DDBJ databases">
        <authorList>
            <person name="Liu Z.J."/>
            <person name="Shi F.L."/>
            <person name="Lu J.Q."/>
            <person name="Li M."/>
            <person name="Wang Z.L."/>
        </authorList>
    </citation>
    <scope>NUCLEOTIDE SEQUENCE [LARGE SCALE GENOMIC DNA]</scope>
    <source>
        <strain evidence="2 3">USNM 41457</strain>
    </source>
</reference>
<dbReference type="AlphaFoldDB" id="J8ZQX7"/>
<evidence type="ECO:0000256" key="1">
    <source>
        <dbReference type="SAM" id="Phobius"/>
    </source>
</evidence>
<keyword evidence="1" id="KW-0472">Membrane</keyword>
<sequence length="109" mass="12960">MATFKTLALLERTKNKKSSILSIRVKSLFSFHRLYLYFDHYFFYCYHNCNVLHAIIFLNVSVCSIFSNSPSNFFISSLPKVFCLLLFSLVFLHKRIDIFYSEHSVIHYN</sequence>
<name>J8ZQX7_EDHAE</name>
<dbReference type="Proteomes" id="UP000003163">
    <property type="component" value="Unassembled WGS sequence"/>
</dbReference>
<keyword evidence="3" id="KW-1185">Reference proteome</keyword>
<organism evidence="2 3">
    <name type="scientific">Edhazardia aedis (strain USNM 41457)</name>
    <name type="common">Microsporidian parasite</name>
    <dbReference type="NCBI Taxonomy" id="1003232"/>
    <lineage>
        <taxon>Eukaryota</taxon>
        <taxon>Fungi</taxon>
        <taxon>Fungi incertae sedis</taxon>
        <taxon>Microsporidia</taxon>
        <taxon>Edhazardia</taxon>
    </lineage>
</organism>